<protein>
    <submittedName>
        <fullName evidence="7">Membrane protein</fullName>
    </submittedName>
</protein>
<evidence type="ECO:0000313" key="8">
    <source>
        <dbReference type="Proteomes" id="UP000494174"/>
    </source>
</evidence>
<reference evidence="7 8" key="1">
    <citation type="submission" date="2019-09" db="EMBL/GenBank/DDBJ databases">
        <authorList>
            <person name="Depoorter E."/>
        </authorList>
    </citation>
    <scope>NUCLEOTIDE SEQUENCE [LARGE SCALE GENOMIC DNA]</scope>
    <source>
        <strain evidence="7">R-15945</strain>
    </source>
</reference>
<feature type="transmembrane region" description="Helical" evidence="6">
    <location>
        <begin position="159"/>
        <end position="181"/>
    </location>
</feature>
<feature type="transmembrane region" description="Helical" evidence="6">
    <location>
        <begin position="395"/>
        <end position="417"/>
    </location>
</feature>
<proteinExistence type="predicted"/>
<evidence type="ECO:0000256" key="2">
    <source>
        <dbReference type="ARBA" id="ARBA00022475"/>
    </source>
</evidence>
<feature type="transmembrane region" description="Helical" evidence="6">
    <location>
        <begin position="30"/>
        <end position="48"/>
    </location>
</feature>
<evidence type="ECO:0000256" key="3">
    <source>
        <dbReference type="ARBA" id="ARBA00022692"/>
    </source>
</evidence>
<feature type="transmembrane region" description="Helical" evidence="6">
    <location>
        <begin position="123"/>
        <end position="147"/>
    </location>
</feature>
<sequence length="423" mass="45947">MPLPRMLKRFGNPDVAKAVANLVWLGLERLTQIGVAIAISGLLARYFGPDVFGKWQYANTLLLVLAPLTWVCGAEILVPTIVQRPPAQLGAVLGSAFALRIAVSAAALVATWIAIAAGAFDPLVGAMLAGLAVTMVFREPFVGVINAWLQSMTYSKPQLVTSMVTALAKALLVWLLVRAAAGSARFAWLWALEAAAIGLALMLYYRHRNGGALGWTFDKPLFRHFASAGTVFWLGLICMYLFLKLDRLMLERHVSFADLGRYSAAQQLNENWITLALMLAQTIAPAFVYRVSDVARLRRNIVRLIAMTACLMTAGALVLDAAAPLIVGKVFGHGYETSVDIFRWAVWLSVPAGIEAIGNLIVLKYQAKFVLLSKWLLALAIAALVNLFAIPRLGLYGALVGLAAGYLAAAAVNFYYIRFKLRP</sequence>
<evidence type="ECO:0000256" key="6">
    <source>
        <dbReference type="SAM" id="Phobius"/>
    </source>
</evidence>
<evidence type="ECO:0000256" key="5">
    <source>
        <dbReference type="ARBA" id="ARBA00023136"/>
    </source>
</evidence>
<keyword evidence="2" id="KW-1003">Cell membrane</keyword>
<dbReference type="GO" id="GO:0005886">
    <property type="term" value="C:plasma membrane"/>
    <property type="evidence" value="ECO:0007669"/>
    <property type="project" value="UniProtKB-SubCell"/>
</dbReference>
<dbReference type="PANTHER" id="PTHR30250:SF11">
    <property type="entry name" value="O-ANTIGEN TRANSPORTER-RELATED"/>
    <property type="match status" value="1"/>
</dbReference>
<keyword evidence="4 6" id="KW-1133">Transmembrane helix</keyword>
<dbReference type="Pfam" id="PF13440">
    <property type="entry name" value="Polysacc_synt_3"/>
    <property type="match status" value="1"/>
</dbReference>
<evidence type="ECO:0000256" key="1">
    <source>
        <dbReference type="ARBA" id="ARBA00004651"/>
    </source>
</evidence>
<dbReference type="PANTHER" id="PTHR30250">
    <property type="entry name" value="PST FAMILY PREDICTED COLANIC ACID TRANSPORTER"/>
    <property type="match status" value="1"/>
</dbReference>
<feature type="transmembrane region" description="Helical" evidence="6">
    <location>
        <begin position="301"/>
        <end position="321"/>
    </location>
</feature>
<dbReference type="InterPro" id="IPR050833">
    <property type="entry name" value="Poly_Biosynth_Transport"/>
</dbReference>
<keyword evidence="3 6" id="KW-0812">Transmembrane</keyword>
<feature type="transmembrane region" description="Helical" evidence="6">
    <location>
        <begin position="369"/>
        <end position="389"/>
    </location>
</feature>
<comment type="subcellular location">
    <subcellularLocation>
        <location evidence="1">Cell membrane</location>
        <topology evidence="1">Multi-pass membrane protein</topology>
    </subcellularLocation>
</comment>
<dbReference type="EMBL" id="CABVPU010000006">
    <property type="protein sequence ID" value="VWB48593.1"/>
    <property type="molecule type" value="Genomic_DNA"/>
</dbReference>
<evidence type="ECO:0000313" key="7">
    <source>
        <dbReference type="EMBL" id="VWB48593.1"/>
    </source>
</evidence>
<feature type="transmembrane region" description="Helical" evidence="6">
    <location>
        <begin position="341"/>
        <end position="362"/>
    </location>
</feature>
<dbReference type="Proteomes" id="UP000494174">
    <property type="component" value="Unassembled WGS sequence"/>
</dbReference>
<feature type="transmembrane region" description="Helical" evidence="6">
    <location>
        <begin position="89"/>
        <end position="117"/>
    </location>
</feature>
<evidence type="ECO:0000256" key="4">
    <source>
        <dbReference type="ARBA" id="ARBA00022989"/>
    </source>
</evidence>
<feature type="transmembrane region" description="Helical" evidence="6">
    <location>
        <begin position="187"/>
        <end position="205"/>
    </location>
</feature>
<accession>A0A6P2JZK5</accession>
<name>A0A6P2JZK5_BURL3</name>
<keyword evidence="5 6" id="KW-0472">Membrane</keyword>
<organism evidence="7 8">
    <name type="scientific">Burkholderia lata (strain ATCC 17760 / DSM 23089 / LMG 22485 / NCIMB 9086 / R18194 / 383)</name>
    <dbReference type="NCBI Taxonomy" id="482957"/>
    <lineage>
        <taxon>Bacteria</taxon>
        <taxon>Pseudomonadati</taxon>
        <taxon>Pseudomonadota</taxon>
        <taxon>Betaproteobacteria</taxon>
        <taxon>Burkholderiales</taxon>
        <taxon>Burkholderiaceae</taxon>
        <taxon>Burkholderia</taxon>
        <taxon>Burkholderia cepacia complex</taxon>
    </lineage>
</organism>
<feature type="transmembrane region" description="Helical" evidence="6">
    <location>
        <begin position="60"/>
        <end position="82"/>
    </location>
</feature>
<feature type="transmembrane region" description="Helical" evidence="6">
    <location>
        <begin position="225"/>
        <end position="243"/>
    </location>
</feature>
<dbReference type="AlphaFoldDB" id="A0A6P2JZK5"/>
<gene>
    <name evidence="7" type="ORF">BLA15945_02246</name>
</gene>